<dbReference type="Gene3D" id="2.30.30.100">
    <property type="match status" value="1"/>
</dbReference>
<dbReference type="Gene3D" id="3.30.930.10">
    <property type="entry name" value="Bira Bifunctional Protein, Domain 2"/>
    <property type="match status" value="1"/>
</dbReference>
<dbReference type="InterPro" id="IPR004408">
    <property type="entry name" value="Biotin_CoA_COase_ligase"/>
</dbReference>
<evidence type="ECO:0000313" key="9">
    <source>
        <dbReference type="Proteomes" id="UP000234881"/>
    </source>
</evidence>
<dbReference type="GO" id="GO:0005524">
    <property type="term" value="F:ATP binding"/>
    <property type="evidence" value="ECO:0007669"/>
    <property type="project" value="UniProtKB-KW"/>
</dbReference>
<protein>
    <recommendedName>
        <fullName evidence="5">biotin--[biotin carboxyl-carrier protein] ligase</fullName>
        <ecNumber evidence="5">6.3.4.15</ecNumber>
    </recommendedName>
</protein>
<name>A0A2N5XSJ3_9HYPH</name>
<gene>
    <name evidence="8" type="ORF">C0081_09160</name>
</gene>
<proteinExistence type="predicted"/>
<dbReference type="Pfam" id="PF02237">
    <property type="entry name" value="BPL_C"/>
    <property type="match status" value="1"/>
</dbReference>
<dbReference type="PANTHER" id="PTHR12835:SF5">
    <property type="entry name" value="BIOTIN--PROTEIN LIGASE"/>
    <property type="match status" value="1"/>
</dbReference>
<comment type="caution">
    <text evidence="8">The sequence shown here is derived from an EMBL/GenBank/DDBJ whole genome shotgun (WGS) entry which is preliminary data.</text>
</comment>
<dbReference type="EMBL" id="PKUQ01000016">
    <property type="protein sequence ID" value="PLW77479.1"/>
    <property type="molecule type" value="Genomic_DNA"/>
</dbReference>
<dbReference type="GO" id="GO:0005737">
    <property type="term" value="C:cytoplasm"/>
    <property type="evidence" value="ECO:0007669"/>
    <property type="project" value="TreeGrafter"/>
</dbReference>
<keyword evidence="1 8" id="KW-0436">Ligase</keyword>
<dbReference type="OrthoDB" id="9807064at2"/>
<dbReference type="EC" id="6.3.4.15" evidence="5"/>
<evidence type="ECO:0000256" key="5">
    <source>
        <dbReference type="ARBA" id="ARBA00024227"/>
    </source>
</evidence>
<evidence type="ECO:0000256" key="6">
    <source>
        <dbReference type="ARBA" id="ARBA00047846"/>
    </source>
</evidence>
<dbReference type="SUPFAM" id="SSF55681">
    <property type="entry name" value="Class II aaRS and biotin synthetases"/>
    <property type="match status" value="1"/>
</dbReference>
<accession>A0A2N5XSJ3</accession>
<reference evidence="8 9" key="1">
    <citation type="submission" date="2018-01" db="EMBL/GenBank/DDBJ databases">
        <title>The draft genome sequence of Cohaesibacter sp. H1304.</title>
        <authorList>
            <person name="Wang N.-N."/>
            <person name="Du Z.-J."/>
        </authorList>
    </citation>
    <scope>NUCLEOTIDE SEQUENCE [LARGE SCALE GENOMIC DNA]</scope>
    <source>
        <strain evidence="8 9">H1304</strain>
    </source>
</reference>
<dbReference type="InterPro" id="IPR003142">
    <property type="entry name" value="BPL_C"/>
</dbReference>
<dbReference type="Proteomes" id="UP000234881">
    <property type="component" value="Unassembled WGS sequence"/>
</dbReference>
<evidence type="ECO:0000256" key="1">
    <source>
        <dbReference type="ARBA" id="ARBA00022598"/>
    </source>
</evidence>
<dbReference type="GO" id="GO:0004077">
    <property type="term" value="F:biotin--[biotin carboxyl-carrier protein] ligase activity"/>
    <property type="evidence" value="ECO:0007669"/>
    <property type="project" value="UniProtKB-EC"/>
</dbReference>
<dbReference type="Pfam" id="PF03099">
    <property type="entry name" value="BPL_LplA_LipB"/>
    <property type="match status" value="1"/>
</dbReference>
<keyword evidence="3" id="KW-0067">ATP-binding</keyword>
<evidence type="ECO:0000256" key="3">
    <source>
        <dbReference type="ARBA" id="ARBA00022840"/>
    </source>
</evidence>
<dbReference type="InterPro" id="IPR004143">
    <property type="entry name" value="BPL_LPL_catalytic"/>
</dbReference>
<feature type="domain" description="BPL/LPL catalytic" evidence="7">
    <location>
        <begin position="1"/>
        <end position="187"/>
    </location>
</feature>
<dbReference type="SUPFAM" id="SSF50037">
    <property type="entry name" value="C-terminal domain of transcriptional repressors"/>
    <property type="match status" value="1"/>
</dbReference>
<sequence length="256" mass="27738">MFLAKLPGSYRHVSFDTLDSTNKYALKVAAEGDAGNLWVTAGQQSDGRGRRGRPWSSNEGNLFASLLLIDPAPIKDIGQLPLVSAVAVHRAICDVVPPHLRGAISIKWPNDVLWDNQKICGILLESSGLLSGHQAVVVGIGVNCRTHPDRTDGLSATNLSQSGYDVDPLALFERLAFHMAERLDCWNGGLGLADIREDWLSRVRGLGKPIVARLPNEEVHGVFEQLDEKGGLIMLLPDGTRRVIYAGDVFSPGTLT</sequence>
<evidence type="ECO:0000313" key="8">
    <source>
        <dbReference type="EMBL" id="PLW77479.1"/>
    </source>
</evidence>
<keyword evidence="4" id="KW-0092">Biotin</keyword>
<organism evidence="8 9">
    <name type="scientific">Cohaesibacter celericrescens</name>
    <dbReference type="NCBI Taxonomy" id="2067669"/>
    <lineage>
        <taxon>Bacteria</taxon>
        <taxon>Pseudomonadati</taxon>
        <taxon>Pseudomonadota</taxon>
        <taxon>Alphaproteobacteria</taxon>
        <taxon>Hyphomicrobiales</taxon>
        <taxon>Cohaesibacteraceae</taxon>
    </lineage>
</organism>
<keyword evidence="9" id="KW-1185">Reference proteome</keyword>
<dbReference type="AlphaFoldDB" id="A0A2N5XSJ3"/>
<keyword evidence="2" id="KW-0547">Nucleotide-binding</keyword>
<dbReference type="InterPro" id="IPR045864">
    <property type="entry name" value="aa-tRNA-synth_II/BPL/LPL"/>
</dbReference>
<dbReference type="CDD" id="cd16442">
    <property type="entry name" value="BPL"/>
    <property type="match status" value="1"/>
</dbReference>
<comment type="catalytic activity">
    <reaction evidence="6">
        <text>biotin + L-lysyl-[protein] + ATP = N(6)-biotinyl-L-lysyl-[protein] + AMP + diphosphate + H(+)</text>
        <dbReference type="Rhea" id="RHEA:11756"/>
        <dbReference type="Rhea" id="RHEA-COMP:9752"/>
        <dbReference type="Rhea" id="RHEA-COMP:10505"/>
        <dbReference type="ChEBI" id="CHEBI:15378"/>
        <dbReference type="ChEBI" id="CHEBI:29969"/>
        <dbReference type="ChEBI" id="CHEBI:30616"/>
        <dbReference type="ChEBI" id="CHEBI:33019"/>
        <dbReference type="ChEBI" id="CHEBI:57586"/>
        <dbReference type="ChEBI" id="CHEBI:83144"/>
        <dbReference type="ChEBI" id="CHEBI:456215"/>
        <dbReference type="EC" id="6.3.4.15"/>
    </reaction>
</comment>
<evidence type="ECO:0000256" key="4">
    <source>
        <dbReference type="ARBA" id="ARBA00023267"/>
    </source>
</evidence>
<dbReference type="PROSITE" id="PS51733">
    <property type="entry name" value="BPL_LPL_CATALYTIC"/>
    <property type="match status" value="1"/>
</dbReference>
<dbReference type="NCBIfam" id="TIGR00121">
    <property type="entry name" value="birA_ligase"/>
    <property type="match status" value="1"/>
</dbReference>
<evidence type="ECO:0000256" key="2">
    <source>
        <dbReference type="ARBA" id="ARBA00022741"/>
    </source>
</evidence>
<evidence type="ECO:0000259" key="7">
    <source>
        <dbReference type="PROSITE" id="PS51733"/>
    </source>
</evidence>
<dbReference type="InterPro" id="IPR008988">
    <property type="entry name" value="Transcriptional_repressor_C"/>
</dbReference>
<dbReference type="PANTHER" id="PTHR12835">
    <property type="entry name" value="BIOTIN PROTEIN LIGASE"/>
    <property type="match status" value="1"/>
</dbReference>